<organism evidence="2 3">
    <name type="scientific">Carnegiea gigantea</name>
    <dbReference type="NCBI Taxonomy" id="171969"/>
    <lineage>
        <taxon>Eukaryota</taxon>
        <taxon>Viridiplantae</taxon>
        <taxon>Streptophyta</taxon>
        <taxon>Embryophyta</taxon>
        <taxon>Tracheophyta</taxon>
        <taxon>Spermatophyta</taxon>
        <taxon>Magnoliopsida</taxon>
        <taxon>eudicotyledons</taxon>
        <taxon>Gunneridae</taxon>
        <taxon>Pentapetalae</taxon>
        <taxon>Caryophyllales</taxon>
        <taxon>Cactineae</taxon>
        <taxon>Cactaceae</taxon>
        <taxon>Cactoideae</taxon>
        <taxon>Echinocereeae</taxon>
        <taxon>Carnegiea</taxon>
    </lineage>
</organism>
<gene>
    <name evidence="2" type="ORF">Cgig2_014193</name>
</gene>
<feature type="compositionally biased region" description="Low complexity" evidence="1">
    <location>
        <begin position="115"/>
        <end position="143"/>
    </location>
</feature>
<dbReference type="EMBL" id="JAKOGI010000551">
    <property type="protein sequence ID" value="KAJ8433284.1"/>
    <property type="molecule type" value="Genomic_DNA"/>
</dbReference>
<evidence type="ECO:0000313" key="2">
    <source>
        <dbReference type="EMBL" id="KAJ8433284.1"/>
    </source>
</evidence>
<protein>
    <submittedName>
        <fullName evidence="2">Uncharacterized protein</fullName>
    </submittedName>
</protein>
<feature type="region of interest" description="Disordered" evidence="1">
    <location>
        <begin position="107"/>
        <end position="143"/>
    </location>
</feature>
<dbReference type="AlphaFoldDB" id="A0A9Q1JYJ1"/>
<dbReference type="Proteomes" id="UP001153076">
    <property type="component" value="Unassembled WGS sequence"/>
</dbReference>
<comment type="caution">
    <text evidence="2">The sequence shown here is derived from an EMBL/GenBank/DDBJ whole genome shotgun (WGS) entry which is preliminary data.</text>
</comment>
<name>A0A9Q1JYJ1_9CARY</name>
<feature type="region of interest" description="Disordered" evidence="1">
    <location>
        <begin position="171"/>
        <end position="199"/>
    </location>
</feature>
<evidence type="ECO:0000313" key="3">
    <source>
        <dbReference type="Proteomes" id="UP001153076"/>
    </source>
</evidence>
<keyword evidence="3" id="KW-1185">Reference proteome</keyword>
<sequence>MAFPKDISRPPQQLPENYHGLCPYFDIDKAEESARDFRIPETTPAVFYSMVLNDAVELGVTSRVMADALMSVLKCLNWDFFESWFGRMAKIRMTGRLRSPDELLAKGTSKGNVCSSSVSHRSSVEVESTSTSSSLEGETSGSRRVVYKKRGRAQEEPIHKVMAERTVFSGASARSDIQDGPSTHFLQPQGRGLPKEVSAIGEVPPAYGVQIRNP</sequence>
<evidence type="ECO:0000256" key="1">
    <source>
        <dbReference type="SAM" id="MobiDB-lite"/>
    </source>
</evidence>
<proteinExistence type="predicted"/>
<reference evidence="2" key="1">
    <citation type="submission" date="2022-04" db="EMBL/GenBank/DDBJ databases">
        <title>Carnegiea gigantea Genome sequencing and assembly v2.</title>
        <authorList>
            <person name="Copetti D."/>
            <person name="Sanderson M.J."/>
            <person name="Burquez A."/>
            <person name="Wojciechowski M.F."/>
        </authorList>
    </citation>
    <scope>NUCLEOTIDE SEQUENCE</scope>
    <source>
        <strain evidence="2">SGP5-SGP5p</strain>
        <tissue evidence="2">Aerial part</tissue>
    </source>
</reference>
<accession>A0A9Q1JYJ1</accession>